<keyword evidence="3" id="KW-1185">Reference proteome</keyword>
<keyword evidence="1" id="KW-0812">Transmembrane</keyword>
<feature type="transmembrane region" description="Helical" evidence="1">
    <location>
        <begin position="6"/>
        <end position="22"/>
    </location>
</feature>
<evidence type="ECO:0000256" key="1">
    <source>
        <dbReference type="SAM" id="Phobius"/>
    </source>
</evidence>
<dbReference type="Proteomes" id="UP000323876">
    <property type="component" value="Unassembled WGS sequence"/>
</dbReference>
<dbReference type="OrthoDB" id="4380191at2"/>
<proteinExistence type="predicted"/>
<evidence type="ECO:0008006" key="4">
    <source>
        <dbReference type="Google" id="ProtNLM"/>
    </source>
</evidence>
<evidence type="ECO:0000313" key="3">
    <source>
        <dbReference type="Proteomes" id="UP000323876"/>
    </source>
</evidence>
<evidence type="ECO:0000313" key="2">
    <source>
        <dbReference type="EMBL" id="KAA8885050.1"/>
    </source>
</evidence>
<keyword evidence="1" id="KW-1133">Transmembrane helix</keyword>
<protein>
    <recommendedName>
        <fullName evidence="4">DUF3592 domain-containing protein</fullName>
    </recommendedName>
</protein>
<dbReference type="RefSeq" id="WP_150405418.1">
    <property type="nucleotide sequence ID" value="NZ_JBHJYQ010000001.1"/>
</dbReference>
<reference evidence="2 3" key="1">
    <citation type="submission" date="2019-09" db="EMBL/GenBank/DDBJ databases">
        <authorList>
            <person name="Wang X."/>
        </authorList>
    </citation>
    <scope>NUCLEOTIDE SEQUENCE [LARGE SCALE GENOMIC DNA]</scope>
    <source>
        <strain evidence="2 3">CICC 11023</strain>
    </source>
</reference>
<accession>A0A5N0E8I2</accession>
<name>A0A5N0E8I2_9NOCA</name>
<gene>
    <name evidence="2" type="ORF">F3087_29825</name>
</gene>
<dbReference type="AlphaFoldDB" id="A0A5N0E8I2"/>
<keyword evidence="1" id="KW-0472">Membrane</keyword>
<organism evidence="2 3">
    <name type="scientific">Nocardia colli</name>
    <dbReference type="NCBI Taxonomy" id="2545717"/>
    <lineage>
        <taxon>Bacteria</taxon>
        <taxon>Bacillati</taxon>
        <taxon>Actinomycetota</taxon>
        <taxon>Actinomycetes</taxon>
        <taxon>Mycobacteriales</taxon>
        <taxon>Nocardiaceae</taxon>
        <taxon>Nocardia</taxon>
    </lineage>
</organism>
<sequence>MLEFGMLLIMILAVAGVVAVYLRGRGTFRSAPGETGTLYVTGVSPRPDDAMGEQFVTITGNVTGPTVQGAVVYGRFAWDVNAWPSIGDLITIAYPPGKPERWQIVHPGARPGLGS</sequence>
<comment type="caution">
    <text evidence="2">The sequence shown here is derived from an EMBL/GenBank/DDBJ whole genome shotgun (WGS) entry which is preliminary data.</text>
</comment>
<dbReference type="EMBL" id="VXLC01000016">
    <property type="protein sequence ID" value="KAA8885050.1"/>
    <property type="molecule type" value="Genomic_DNA"/>
</dbReference>